<evidence type="ECO:0000313" key="3">
    <source>
        <dbReference type="Proteomes" id="UP000238937"/>
    </source>
</evidence>
<gene>
    <name evidence="2" type="ORF">C7B77_26110</name>
</gene>
<sequence>IEQSLPPNLDIFAFSGRLVLPLEPKVTLLLGEVNLYDKHHIHIGSSGFTMTLDLNPLHDSELSLLQMFDRDKDPIATLEASGERLHQQLTQELQLEAATMSPQGSISDWYRDSSVGSTPSGANTSDSATIRSVNSPSYPTVPLAYRRESLGTSNATSPAAVTSSTPMPTSPDLDDLEIDLADCFVTSRPQRPQIPYHANLEIVIDD</sequence>
<evidence type="ECO:0000256" key="1">
    <source>
        <dbReference type="SAM" id="MobiDB-lite"/>
    </source>
</evidence>
<feature type="compositionally biased region" description="Polar residues" evidence="1">
    <location>
        <begin position="150"/>
        <end position="167"/>
    </location>
</feature>
<dbReference type="RefSeq" id="WP_181244042.1">
    <property type="nucleotide sequence ID" value="NZ_PVWO01000548.1"/>
</dbReference>
<organism evidence="2 3">
    <name type="scientific">Chamaesiphon polymorphus CCALA 037</name>
    <dbReference type="NCBI Taxonomy" id="2107692"/>
    <lineage>
        <taxon>Bacteria</taxon>
        <taxon>Bacillati</taxon>
        <taxon>Cyanobacteriota</taxon>
        <taxon>Cyanophyceae</taxon>
        <taxon>Gomontiellales</taxon>
        <taxon>Chamaesiphonaceae</taxon>
        <taxon>Chamaesiphon</taxon>
    </lineage>
</organism>
<dbReference type="EMBL" id="PVWO01000548">
    <property type="protein sequence ID" value="PSB43534.1"/>
    <property type="molecule type" value="Genomic_DNA"/>
</dbReference>
<keyword evidence="3" id="KW-1185">Reference proteome</keyword>
<feature type="region of interest" description="Disordered" evidence="1">
    <location>
        <begin position="150"/>
        <end position="174"/>
    </location>
</feature>
<feature type="region of interest" description="Disordered" evidence="1">
    <location>
        <begin position="104"/>
        <end position="133"/>
    </location>
</feature>
<reference evidence="2 3" key="1">
    <citation type="submission" date="2018-03" db="EMBL/GenBank/DDBJ databases">
        <title>The ancient ancestry and fast evolution of plastids.</title>
        <authorList>
            <person name="Moore K.R."/>
            <person name="Magnabosco C."/>
            <person name="Momper L."/>
            <person name="Gold D.A."/>
            <person name="Bosak T."/>
            <person name="Fournier G.P."/>
        </authorList>
    </citation>
    <scope>NUCLEOTIDE SEQUENCE [LARGE SCALE GENOMIC DNA]</scope>
    <source>
        <strain evidence="2 3">CCALA 037</strain>
    </source>
</reference>
<comment type="caution">
    <text evidence="2">The sequence shown here is derived from an EMBL/GenBank/DDBJ whole genome shotgun (WGS) entry which is preliminary data.</text>
</comment>
<dbReference type="Proteomes" id="UP000238937">
    <property type="component" value="Unassembled WGS sequence"/>
</dbReference>
<accession>A0A2T1FF04</accession>
<dbReference type="AlphaFoldDB" id="A0A2T1FF04"/>
<protein>
    <submittedName>
        <fullName evidence="2">Uncharacterized protein</fullName>
    </submittedName>
</protein>
<evidence type="ECO:0000313" key="2">
    <source>
        <dbReference type="EMBL" id="PSB43534.1"/>
    </source>
</evidence>
<feature type="compositionally biased region" description="Polar residues" evidence="1">
    <location>
        <begin position="114"/>
        <end position="133"/>
    </location>
</feature>
<proteinExistence type="predicted"/>
<name>A0A2T1FF04_9CYAN</name>
<feature type="non-terminal residue" evidence="2">
    <location>
        <position position="1"/>
    </location>
</feature>